<proteinExistence type="predicted"/>
<reference evidence="3 4" key="1">
    <citation type="submission" date="2019-07" db="EMBL/GenBank/DDBJ databases">
        <title>Whole genome shotgun sequence of Swaminathania salitolerans NBRC 104436.</title>
        <authorList>
            <person name="Hosoyama A."/>
            <person name="Uohara A."/>
            <person name="Ohji S."/>
            <person name="Ichikawa N."/>
        </authorList>
    </citation>
    <scope>NUCLEOTIDE SEQUENCE [LARGE SCALE GENOMIC DNA]</scope>
    <source>
        <strain evidence="3 4">NBRC 104436</strain>
    </source>
</reference>
<protein>
    <recommendedName>
        <fullName evidence="2">Cyclophilin-like domain-containing protein</fullName>
    </recommendedName>
</protein>
<dbReference type="Pfam" id="PF18050">
    <property type="entry name" value="Cyclophil_like2"/>
    <property type="match status" value="1"/>
</dbReference>
<dbReference type="InterPro" id="IPR029000">
    <property type="entry name" value="Cyclophilin-like_dom_sf"/>
</dbReference>
<feature type="transmembrane region" description="Helical" evidence="1">
    <location>
        <begin position="42"/>
        <end position="66"/>
    </location>
</feature>
<organism evidence="3 4">
    <name type="scientific">Swaminathania salitolerans</name>
    <dbReference type="NCBI Taxonomy" id="182838"/>
    <lineage>
        <taxon>Bacteria</taxon>
        <taxon>Pseudomonadati</taxon>
        <taxon>Pseudomonadota</taxon>
        <taxon>Alphaproteobacteria</taxon>
        <taxon>Acetobacterales</taxon>
        <taxon>Acetobacteraceae</taxon>
        <taxon>Swaminathania</taxon>
    </lineage>
</organism>
<evidence type="ECO:0000313" key="3">
    <source>
        <dbReference type="EMBL" id="GEL02873.1"/>
    </source>
</evidence>
<evidence type="ECO:0000259" key="2">
    <source>
        <dbReference type="Pfam" id="PF18050"/>
    </source>
</evidence>
<dbReference type="AlphaFoldDB" id="A0A511BSS5"/>
<dbReference type="Proteomes" id="UP000321405">
    <property type="component" value="Unassembled WGS sequence"/>
</dbReference>
<keyword evidence="1" id="KW-1133">Transmembrane helix</keyword>
<dbReference type="InterPro" id="IPR041183">
    <property type="entry name" value="Cyclophilin-like"/>
</dbReference>
<feature type="domain" description="Cyclophilin-like" evidence="2">
    <location>
        <begin position="84"/>
        <end position="191"/>
    </location>
</feature>
<keyword evidence="1" id="KW-0472">Membrane</keyword>
<accession>A0A511BSS5</accession>
<keyword evidence="4" id="KW-1185">Reference proteome</keyword>
<evidence type="ECO:0000256" key="1">
    <source>
        <dbReference type="SAM" id="Phobius"/>
    </source>
</evidence>
<dbReference type="Gene3D" id="2.40.100.20">
    <property type="match status" value="1"/>
</dbReference>
<dbReference type="SUPFAM" id="SSF50891">
    <property type="entry name" value="Cyclophilin-like"/>
    <property type="match status" value="1"/>
</dbReference>
<gene>
    <name evidence="3" type="ORF">SSA02_20360</name>
</gene>
<evidence type="ECO:0000313" key="4">
    <source>
        <dbReference type="Proteomes" id="UP000321405"/>
    </source>
</evidence>
<dbReference type="EMBL" id="BJVC01000005">
    <property type="protein sequence ID" value="GEL02873.1"/>
    <property type="molecule type" value="Genomic_DNA"/>
</dbReference>
<sequence>MEAPWNGSSMSQTRIMQADPEIPGAGTLARRTVLTAIRGGGVIALTGSGLFSGAMFSGAMFSGAMAATRRDPSPRKVDFMTLEINAEGQRLTASLDDNETARDFAAMLPLALRLTDYGTIEKVSDLPHPLKSEETPAGYSPRRGDIAYYAPWGNLVIFRQDFRHACGLIRLGAIRSDIAALDRSGTIPVTIAQLDRKR</sequence>
<keyword evidence="1" id="KW-0812">Transmembrane</keyword>
<comment type="caution">
    <text evidence="3">The sequence shown here is derived from an EMBL/GenBank/DDBJ whole genome shotgun (WGS) entry which is preliminary data.</text>
</comment>
<name>A0A511BSS5_9PROT</name>